<evidence type="ECO:0000256" key="6">
    <source>
        <dbReference type="ARBA" id="ARBA00023136"/>
    </source>
</evidence>
<comment type="caution">
    <text evidence="8">The sequence shown here is derived from an EMBL/GenBank/DDBJ whole genome shotgun (WGS) entry which is preliminary data.</text>
</comment>
<evidence type="ECO:0000256" key="4">
    <source>
        <dbReference type="ARBA" id="ARBA00022452"/>
    </source>
</evidence>
<dbReference type="Pfam" id="PF02321">
    <property type="entry name" value="OEP"/>
    <property type="match status" value="1"/>
</dbReference>
<dbReference type="GO" id="GO:1990281">
    <property type="term" value="C:efflux pump complex"/>
    <property type="evidence" value="ECO:0007669"/>
    <property type="project" value="TreeGrafter"/>
</dbReference>
<dbReference type="GO" id="GO:0015562">
    <property type="term" value="F:efflux transmembrane transporter activity"/>
    <property type="evidence" value="ECO:0007669"/>
    <property type="project" value="InterPro"/>
</dbReference>
<organism evidence="8 9">
    <name type="scientific">Granulicella aggregans</name>
    <dbReference type="NCBI Taxonomy" id="474949"/>
    <lineage>
        <taxon>Bacteria</taxon>
        <taxon>Pseudomonadati</taxon>
        <taxon>Acidobacteriota</taxon>
        <taxon>Terriglobia</taxon>
        <taxon>Terriglobales</taxon>
        <taxon>Acidobacteriaceae</taxon>
        <taxon>Granulicella</taxon>
    </lineage>
</organism>
<keyword evidence="9" id="KW-1185">Reference proteome</keyword>
<accession>A0A7W7ZB22</accession>
<evidence type="ECO:0000256" key="2">
    <source>
        <dbReference type="ARBA" id="ARBA00007613"/>
    </source>
</evidence>
<evidence type="ECO:0000256" key="3">
    <source>
        <dbReference type="ARBA" id="ARBA00022448"/>
    </source>
</evidence>
<protein>
    <submittedName>
        <fullName evidence="8">Outer membrane protein TolC</fullName>
    </submittedName>
</protein>
<proteinExistence type="inferred from homology"/>
<evidence type="ECO:0000313" key="8">
    <source>
        <dbReference type="EMBL" id="MBB5056324.1"/>
    </source>
</evidence>
<dbReference type="PANTHER" id="PTHR30026:SF20">
    <property type="entry name" value="OUTER MEMBRANE PROTEIN TOLC"/>
    <property type="match status" value="1"/>
</dbReference>
<dbReference type="RefSeq" id="WP_246408656.1">
    <property type="nucleotide sequence ID" value="NZ_JACHIP010000001.1"/>
</dbReference>
<name>A0A7W7ZB22_9BACT</name>
<keyword evidence="4" id="KW-1134">Transmembrane beta strand</keyword>
<evidence type="ECO:0000256" key="7">
    <source>
        <dbReference type="ARBA" id="ARBA00023237"/>
    </source>
</evidence>
<sequence>MARVREEGAGVRRLMIYGCIVFSVAGSVDGQQAPPQPVATQTSASAVTLDEALSRARANQPAFAAARAASESASLDRSIARAALLPTVTYHNAYLYTQPNGGKNQAGSTGSQAAPKFIANNAVREYASQGVVNETFGLAQATNLSRASAAAAVANAELEIARRGLTATVATLFYGTATAQERVEVEQRAADEAVSFVTLTSQREAQREAAHADVLKAELTEQQRKRDLADAQLAMDKSKLDLGVLLFEDPRSPYTVSLPEEKPLPLQSEIEAAAQASNPEMRSAFASLKAANLDVRAARAAYLPDLALNYTYGIDAEQFAVNGPTGVRNLGYSASVTVDIPVWDWFSTQHKVRQAQIQRDSLKVALTATQRNLIAQLEEFYNEAELADRQLASLTLSVDTARESLRLTRLRYSSSEATVFEVVDAQNSLTTAELGLVDGNVRYRLALANLQLLTGTI</sequence>
<comment type="similarity">
    <text evidence="2">Belongs to the outer membrane factor (OMF) (TC 1.B.17) family.</text>
</comment>
<dbReference type="Gene3D" id="1.20.1600.10">
    <property type="entry name" value="Outer membrane efflux proteins (OEP)"/>
    <property type="match status" value="1"/>
</dbReference>
<keyword evidence="5" id="KW-0812">Transmembrane</keyword>
<dbReference type="AlphaFoldDB" id="A0A7W7ZB22"/>
<dbReference type="GO" id="GO:0015288">
    <property type="term" value="F:porin activity"/>
    <property type="evidence" value="ECO:0007669"/>
    <property type="project" value="TreeGrafter"/>
</dbReference>
<keyword evidence="3" id="KW-0813">Transport</keyword>
<dbReference type="PANTHER" id="PTHR30026">
    <property type="entry name" value="OUTER MEMBRANE PROTEIN TOLC"/>
    <property type="match status" value="1"/>
</dbReference>
<reference evidence="8 9" key="1">
    <citation type="submission" date="2020-08" db="EMBL/GenBank/DDBJ databases">
        <title>Genomic Encyclopedia of Type Strains, Phase IV (KMG-V): Genome sequencing to study the core and pangenomes of soil and plant-associated prokaryotes.</title>
        <authorList>
            <person name="Whitman W."/>
        </authorList>
    </citation>
    <scope>NUCLEOTIDE SEQUENCE [LARGE SCALE GENOMIC DNA]</scope>
    <source>
        <strain evidence="8 9">M8UP14</strain>
    </source>
</reference>
<dbReference type="InterPro" id="IPR003423">
    <property type="entry name" value="OMP_efflux"/>
</dbReference>
<dbReference type="Proteomes" id="UP000540989">
    <property type="component" value="Unassembled WGS sequence"/>
</dbReference>
<dbReference type="InterPro" id="IPR051906">
    <property type="entry name" value="TolC-like"/>
</dbReference>
<keyword evidence="7" id="KW-0998">Cell outer membrane</keyword>
<dbReference type="GO" id="GO:0009279">
    <property type="term" value="C:cell outer membrane"/>
    <property type="evidence" value="ECO:0007669"/>
    <property type="project" value="UniProtKB-SubCell"/>
</dbReference>
<evidence type="ECO:0000313" key="9">
    <source>
        <dbReference type="Proteomes" id="UP000540989"/>
    </source>
</evidence>
<evidence type="ECO:0000256" key="1">
    <source>
        <dbReference type="ARBA" id="ARBA00004442"/>
    </source>
</evidence>
<comment type="subcellular location">
    <subcellularLocation>
        <location evidence="1">Cell outer membrane</location>
    </subcellularLocation>
</comment>
<dbReference type="EMBL" id="JACHIP010000001">
    <property type="protein sequence ID" value="MBB5056324.1"/>
    <property type="molecule type" value="Genomic_DNA"/>
</dbReference>
<gene>
    <name evidence="8" type="ORF">HDF16_000993</name>
</gene>
<dbReference type="SUPFAM" id="SSF56954">
    <property type="entry name" value="Outer membrane efflux proteins (OEP)"/>
    <property type="match status" value="1"/>
</dbReference>
<keyword evidence="6" id="KW-0472">Membrane</keyword>
<evidence type="ECO:0000256" key="5">
    <source>
        <dbReference type="ARBA" id="ARBA00022692"/>
    </source>
</evidence>